<dbReference type="PRINTS" id="PR00080">
    <property type="entry name" value="SDRFAMILY"/>
</dbReference>
<protein>
    <recommendedName>
        <fullName evidence="7">NAD(P)-binding protein</fullName>
    </recommendedName>
</protein>
<dbReference type="EMBL" id="JBANRG010000073">
    <property type="protein sequence ID" value="KAK7439360.1"/>
    <property type="molecule type" value="Genomic_DNA"/>
</dbReference>
<comment type="caution">
    <text evidence="5">The sequence shown here is derived from an EMBL/GenBank/DDBJ whole genome shotgun (WGS) entry which is preliminary data.</text>
</comment>
<dbReference type="PANTHER" id="PTHR43618:SF4">
    <property type="entry name" value="SHORT CHAIN DEHYDROGENASE_REDUCTASE FAMILY (AFU_ORTHOLOGUE AFUA_7G04540)"/>
    <property type="match status" value="1"/>
</dbReference>
<dbReference type="CDD" id="cd05233">
    <property type="entry name" value="SDR_c"/>
    <property type="match status" value="1"/>
</dbReference>
<dbReference type="InterPro" id="IPR002347">
    <property type="entry name" value="SDR_fam"/>
</dbReference>
<dbReference type="Gene3D" id="3.40.50.720">
    <property type="entry name" value="NAD(P)-binding Rossmann-like Domain"/>
    <property type="match status" value="1"/>
</dbReference>
<sequence length="299" mass="31646">MMRPFEMAPAEGGLDLSGRIALVTGGGTGIGLIIAKSFAEHGAKVYITGRRMEVLEKAASESSLEGQLVPLQMDVTNKDSIRNAVQVVAQNDGKLDVLVNNAGIAGPTTFFPFISDKSAPEHVNLGDNLFEKSRFESWNEVLQTNTVAPFFVTMGFLSLLEKAAKSRASGEGETSSVINISSAGASMNLSMNSFTYPVSKAGINHLSQSMSIEFAVNKIPVRVNCIEPGMFPSELMGTREELTKVAKEPRPGGFMAAPIGRAGKDEELGMAAVFLASRAGGFTNGIVMRVDGGLALVNP</sequence>
<comment type="similarity">
    <text evidence="1 4">Belongs to the short-chain dehydrogenases/reductases (SDR) family.</text>
</comment>
<dbReference type="InterPro" id="IPR036291">
    <property type="entry name" value="NAD(P)-bd_dom_sf"/>
</dbReference>
<organism evidence="5 6">
    <name type="scientific">Marasmiellus scandens</name>
    <dbReference type="NCBI Taxonomy" id="2682957"/>
    <lineage>
        <taxon>Eukaryota</taxon>
        <taxon>Fungi</taxon>
        <taxon>Dikarya</taxon>
        <taxon>Basidiomycota</taxon>
        <taxon>Agaricomycotina</taxon>
        <taxon>Agaricomycetes</taxon>
        <taxon>Agaricomycetidae</taxon>
        <taxon>Agaricales</taxon>
        <taxon>Marasmiineae</taxon>
        <taxon>Omphalotaceae</taxon>
        <taxon>Marasmiellus</taxon>
    </lineage>
</organism>
<dbReference type="SUPFAM" id="SSF51735">
    <property type="entry name" value="NAD(P)-binding Rossmann-fold domains"/>
    <property type="match status" value="1"/>
</dbReference>
<evidence type="ECO:0000256" key="2">
    <source>
        <dbReference type="ARBA" id="ARBA00022857"/>
    </source>
</evidence>
<evidence type="ECO:0008006" key="7">
    <source>
        <dbReference type="Google" id="ProtNLM"/>
    </source>
</evidence>
<name>A0ABR1IUL9_9AGAR</name>
<dbReference type="PRINTS" id="PR00081">
    <property type="entry name" value="GDHRDH"/>
</dbReference>
<evidence type="ECO:0000256" key="3">
    <source>
        <dbReference type="ARBA" id="ARBA00023002"/>
    </source>
</evidence>
<dbReference type="PROSITE" id="PS00061">
    <property type="entry name" value="ADH_SHORT"/>
    <property type="match status" value="1"/>
</dbReference>
<dbReference type="PANTHER" id="PTHR43618">
    <property type="entry name" value="7-ALPHA-HYDROXYSTEROID DEHYDROGENASE"/>
    <property type="match status" value="1"/>
</dbReference>
<accession>A0ABR1IUL9</accession>
<dbReference type="Proteomes" id="UP001498398">
    <property type="component" value="Unassembled WGS sequence"/>
</dbReference>
<dbReference type="InterPro" id="IPR020904">
    <property type="entry name" value="Sc_DH/Rdtase_CS"/>
</dbReference>
<dbReference type="InterPro" id="IPR052178">
    <property type="entry name" value="Sec_Metab_Biosynth_SDR"/>
</dbReference>
<gene>
    <name evidence="5" type="ORF">VKT23_017585</name>
</gene>
<keyword evidence="6" id="KW-1185">Reference proteome</keyword>
<dbReference type="Pfam" id="PF00106">
    <property type="entry name" value="adh_short"/>
    <property type="match status" value="1"/>
</dbReference>
<evidence type="ECO:0000256" key="4">
    <source>
        <dbReference type="RuleBase" id="RU000363"/>
    </source>
</evidence>
<evidence type="ECO:0000256" key="1">
    <source>
        <dbReference type="ARBA" id="ARBA00006484"/>
    </source>
</evidence>
<evidence type="ECO:0000313" key="5">
    <source>
        <dbReference type="EMBL" id="KAK7439360.1"/>
    </source>
</evidence>
<proteinExistence type="inferred from homology"/>
<reference evidence="5 6" key="1">
    <citation type="submission" date="2024-01" db="EMBL/GenBank/DDBJ databases">
        <title>A draft genome for the cacao thread blight pathogen Marasmiellus scandens.</title>
        <authorList>
            <person name="Baruah I.K."/>
            <person name="Leung J."/>
            <person name="Bukari Y."/>
            <person name="Amoako-Attah I."/>
            <person name="Meinhardt L.W."/>
            <person name="Bailey B.A."/>
            <person name="Cohen S.P."/>
        </authorList>
    </citation>
    <scope>NUCLEOTIDE SEQUENCE [LARGE SCALE GENOMIC DNA]</scope>
    <source>
        <strain evidence="5 6">GH-19</strain>
    </source>
</reference>
<keyword evidence="3" id="KW-0560">Oxidoreductase</keyword>
<evidence type="ECO:0000313" key="6">
    <source>
        <dbReference type="Proteomes" id="UP001498398"/>
    </source>
</evidence>
<keyword evidence="2" id="KW-0521">NADP</keyword>